<dbReference type="PANTHER" id="PTHR45973">
    <property type="entry name" value="PROTEIN PHOSPHATASE 1 REGULATORY SUBUNIT SDS22-RELATED"/>
    <property type="match status" value="1"/>
</dbReference>
<dbReference type="EMBL" id="JAWQEG010000797">
    <property type="protein sequence ID" value="KAK3885466.1"/>
    <property type="molecule type" value="Genomic_DNA"/>
</dbReference>
<dbReference type="InterPro" id="IPR032675">
    <property type="entry name" value="LRR_dom_sf"/>
</dbReference>
<sequence>MSFNWTASLKQENSRDTSDDTDLDERNETEGEKQRLHTAMKLCTESSGLMATVSTLRTTLQTAKRNDGGEGRRDSNGVGVSRGREWNNMEPLSLQVLEEALREQHPHLPTLTHTNAAHTCSHVTSLSLQFKGLGSLELVWLLTRLTKLELSNNSLTAITGIEKLTCLTWLDLSFNQIRRVTGVGSLRSLEVLALHNNHLEKLDKGALQPLARLQVFTLAHNNLSAISDVWTLRQLKSLASLSLTNNPLCDDRYPHYVLAHLPHLAYLDHRRITPATHTQAVQTYREEVSVVEEEEAKAREEEEREGERRRSREEHRRAGVLALDDGSLFDRMFRGDKDMGVLLHLSGAHTLMVKYRDQFNSVCGRVFTSGLEHAEQRQTELRLLHQALHHARTQADVHARGVVEQLEQDVEVVVAAGRKLKEAEDASLGDDQEAHEARVTEAMKLQEKVDGLLTNTSHLLLTAEITLADQIKDVVGRAKEELGGLVGVFLEGAAGEFEELRRLAYTFYTRLRELATKVVEEGSAGGGAGEDARMARVFEGGDTLTAALAGIHDRHLALVYAREADLRQHLHTWLTETLQEIAKEEWARHRSRVEEITTLTARQRQLLYDALPSLTQ</sequence>
<dbReference type="SMART" id="SM00369">
    <property type="entry name" value="LRR_TYP"/>
    <property type="match status" value="5"/>
</dbReference>
<keyword evidence="5" id="KW-0677">Repeat</keyword>
<keyword evidence="10" id="KW-0966">Cell projection</keyword>
<evidence type="ECO:0000313" key="16">
    <source>
        <dbReference type="Proteomes" id="UP001286313"/>
    </source>
</evidence>
<protein>
    <recommendedName>
        <fullName evidence="11">Dynein axonemal assembly factor 1 homolog</fullName>
    </recommendedName>
    <alternativeName>
        <fullName evidence="13">Dynein regulatory complex subunit 3</fullName>
    </alternativeName>
</protein>
<keyword evidence="9" id="KW-0206">Cytoskeleton</keyword>
<comment type="subcellular location">
    <subcellularLocation>
        <location evidence="2">Cytoplasm</location>
        <location evidence="2">Cytoskeleton</location>
        <location evidence="2">Flagellum axoneme</location>
    </subcellularLocation>
</comment>
<gene>
    <name evidence="15" type="ORF">Pcinc_010324</name>
</gene>
<proteinExistence type="inferred from homology"/>
<dbReference type="SUPFAM" id="SSF52075">
    <property type="entry name" value="Outer arm dynein light chain 1"/>
    <property type="match status" value="1"/>
</dbReference>
<evidence type="ECO:0000256" key="14">
    <source>
        <dbReference type="SAM" id="MobiDB-lite"/>
    </source>
</evidence>
<reference evidence="15" key="1">
    <citation type="submission" date="2023-10" db="EMBL/GenBank/DDBJ databases">
        <title>Genome assemblies of two species of porcelain crab, Petrolisthes cinctipes and Petrolisthes manimaculis (Anomura: Porcellanidae).</title>
        <authorList>
            <person name="Angst P."/>
        </authorList>
    </citation>
    <scope>NUCLEOTIDE SEQUENCE</scope>
    <source>
        <strain evidence="15">PB745_01</strain>
        <tissue evidence="15">Gill</tissue>
    </source>
</reference>
<dbReference type="AlphaFoldDB" id="A0AAE1G5L6"/>
<feature type="region of interest" description="Disordered" evidence="14">
    <location>
        <begin position="1"/>
        <end position="35"/>
    </location>
</feature>
<dbReference type="Pfam" id="PF14580">
    <property type="entry name" value="LRR_9"/>
    <property type="match status" value="1"/>
</dbReference>
<evidence type="ECO:0000256" key="2">
    <source>
        <dbReference type="ARBA" id="ARBA00004611"/>
    </source>
</evidence>
<keyword evidence="6" id="KW-0282">Flagellum</keyword>
<feature type="region of interest" description="Disordered" evidence="14">
    <location>
        <begin position="292"/>
        <end position="316"/>
    </location>
</feature>
<evidence type="ECO:0000256" key="1">
    <source>
        <dbReference type="ARBA" id="ARBA00003843"/>
    </source>
</evidence>
<dbReference type="InterPro" id="IPR001611">
    <property type="entry name" value="Leu-rich_rpt"/>
</dbReference>
<dbReference type="PROSITE" id="PS51450">
    <property type="entry name" value="LRR"/>
    <property type="match status" value="3"/>
</dbReference>
<dbReference type="GO" id="GO:0005929">
    <property type="term" value="C:cilium"/>
    <property type="evidence" value="ECO:0007669"/>
    <property type="project" value="TreeGrafter"/>
</dbReference>
<evidence type="ECO:0000256" key="12">
    <source>
        <dbReference type="ARBA" id="ARBA00038378"/>
    </source>
</evidence>
<evidence type="ECO:0000256" key="6">
    <source>
        <dbReference type="ARBA" id="ARBA00022846"/>
    </source>
</evidence>
<evidence type="ECO:0000256" key="5">
    <source>
        <dbReference type="ARBA" id="ARBA00022737"/>
    </source>
</evidence>
<feature type="compositionally biased region" description="Basic and acidic residues" evidence="14">
    <location>
        <begin position="64"/>
        <end position="75"/>
    </location>
</feature>
<dbReference type="SMART" id="SM00365">
    <property type="entry name" value="LRR_SD22"/>
    <property type="match status" value="3"/>
</dbReference>
<feature type="region of interest" description="Disordered" evidence="14">
    <location>
        <begin position="61"/>
        <end position="84"/>
    </location>
</feature>
<comment type="similarity">
    <text evidence="12">Belongs to the DRC3 family.</text>
</comment>
<evidence type="ECO:0000256" key="3">
    <source>
        <dbReference type="ARBA" id="ARBA00022490"/>
    </source>
</evidence>
<keyword evidence="8" id="KW-0969">Cilium</keyword>
<keyword evidence="16" id="KW-1185">Reference proteome</keyword>
<feature type="compositionally biased region" description="Basic and acidic residues" evidence="14">
    <location>
        <begin position="296"/>
        <end position="316"/>
    </location>
</feature>
<organism evidence="15 16">
    <name type="scientific">Petrolisthes cinctipes</name>
    <name type="common">Flat porcelain crab</name>
    <dbReference type="NCBI Taxonomy" id="88211"/>
    <lineage>
        <taxon>Eukaryota</taxon>
        <taxon>Metazoa</taxon>
        <taxon>Ecdysozoa</taxon>
        <taxon>Arthropoda</taxon>
        <taxon>Crustacea</taxon>
        <taxon>Multicrustacea</taxon>
        <taxon>Malacostraca</taxon>
        <taxon>Eumalacostraca</taxon>
        <taxon>Eucarida</taxon>
        <taxon>Decapoda</taxon>
        <taxon>Pleocyemata</taxon>
        <taxon>Anomura</taxon>
        <taxon>Galatheoidea</taxon>
        <taxon>Porcellanidae</taxon>
        <taxon>Petrolisthes</taxon>
    </lineage>
</organism>
<dbReference type="PANTHER" id="PTHR45973:SF12">
    <property type="entry name" value="DYNEIN REGULATORY COMPLEX SUBUNIT 3"/>
    <property type="match status" value="1"/>
</dbReference>
<evidence type="ECO:0000256" key="7">
    <source>
        <dbReference type="ARBA" id="ARBA00023054"/>
    </source>
</evidence>
<dbReference type="Proteomes" id="UP001286313">
    <property type="component" value="Unassembled WGS sequence"/>
</dbReference>
<accession>A0AAE1G5L6</accession>
<dbReference type="InterPro" id="IPR050576">
    <property type="entry name" value="Cilia_flagella_integrity"/>
</dbReference>
<evidence type="ECO:0000256" key="4">
    <source>
        <dbReference type="ARBA" id="ARBA00022614"/>
    </source>
</evidence>
<feature type="compositionally biased region" description="Basic and acidic residues" evidence="14">
    <location>
        <begin position="12"/>
        <end position="35"/>
    </location>
</feature>
<comment type="function">
    <text evidence="1">Cilium-specific protein required for cilia structures.</text>
</comment>
<evidence type="ECO:0000256" key="10">
    <source>
        <dbReference type="ARBA" id="ARBA00023273"/>
    </source>
</evidence>
<comment type="caution">
    <text evidence="15">The sequence shown here is derived from an EMBL/GenBank/DDBJ whole genome shotgun (WGS) entry which is preliminary data.</text>
</comment>
<evidence type="ECO:0000313" key="15">
    <source>
        <dbReference type="EMBL" id="KAK3885466.1"/>
    </source>
</evidence>
<dbReference type="Gene3D" id="3.80.10.10">
    <property type="entry name" value="Ribonuclease Inhibitor"/>
    <property type="match status" value="1"/>
</dbReference>
<name>A0AAE1G5L6_PETCI</name>
<evidence type="ECO:0000256" key="13">
    <source>
        <dbReference type="ARBA" id="ARBA00040950"/>
    </source>
</evidence>
<evidence type="ECO:0000256" key="9">
    <source>
        <dbReference type="ARBA" id="ARBA00023212"/>
    </source>
</evidence>
<feature type="compositionally biased region" description="Polar residues" evidence="14">
    <location>
        <begin position="1"/>
        <end position="11"/>
    </location>
</feature>
<evidence type="ECO:0000256" key="11">
    <source>
        <dbReference type="ARBA" id="ARBA00024433"/>
    </source>
</evidence>
<keyword evidence="7" id="KW-0175">Coiled coil</keyword>
<dbReference type="InterPro" id="IPR003591">
    <property type="entry name" value="Leu-rich_rpt_typical-subtyp"/>
</dbReference>
<keyword evidence="4" id="KW-0433">Leucine-rich repeat</keyword>
<keyword evidence="3" id="KW-0963">Cytoplasm</keyword>
<evidence type="ECO:0000256" key="8">
    <source>
        <dbReference type="ARBA" id="ARBA00023069"/>
    </source>
</evidence>